<dbReference type="FunFam" id="3.40.50.300:FF:000032">
    <property type="entry name" value="Export ABC transporter ATP-binding protein"/>
    <property type="match status" value="1"/>
</dbReference>
<dbReference type="Proteomes" id="UP001169242">
    <property type="component" value="Unassembled WGS sequence"/>
</dbReference>
<dbReference type="EMBL" id="JAQIFT010000044">
    <property type="protein sequence ID" value="MDA3732010.1"/>
    <property type="molecule type" value="Genomic_DNA"/>
</dbReference>
<evidence type="ECO:0000256" key="3">
    <source>
        <dbReference type="ARBA" id="ARBA00022741"/>
    </source>
</evidence>
<keyword evidence="2" id="KW-0813">Transport</keyword>
<gene>
    <name evidence="6" type="ORF">PBV87_11010</name>
</gene>
<dbReference type="InterPro" id="IPR003439">
    <property type="entry name" value="ABC_transporter-like_ATP-bd"/>
</dbReference>
<dbReference type="PROSITE" id="PS50893">
    <property type="entry name" value="ABC_TRANSPORTER_2"/>
    <property type="match status" value="1"/>
</dbReference>
<dbReference type="InterPro" id="IPR017911">
    <property type="entry name" value="MacB-like_ATP-bd"/>
</dbReference>
<evidence type="ECO:0000259" key="5">
    <source>
        <dbReference type="PROSITE" id="PS50893"/>
    </source>
</evidence>
<dbReference type="RefSeq" id="WP_271012306.1">
    <property type="nucleotide sequence ID" value="NZ_JAQIFT010000044.1"/>
</dbReference>
<evidence type="ECO:0000313" key="6">
    <source>
        <dbReference type="EMBL" id="MDA3732010.1"/>
    </source>
</evidence>
<evidence type="ECO:0000256" key="4">
    <source>
        <dbReference type="ARBA" id="ARBA00022840"/>
    </source>
</evidence>
<comment type="caution">
    <text evidence="6">The sequence shown here is derived from an EMBL/GenBank/DDBJ whole genome shotgun (WGS) entry which is preliminary data.</text>
</comment>
<dbReference type="InterPro" id="IPR027417">
    <property type="entry name" value="P-loop_NTPase"/>
</dbReference>
<dbReference type="Gene3D" id="3.40.50.300">
    <property type="entry name" value="P-loop containing nucleotide triphosphate hydrolases"/>
    <property type="match status" value="1"/>
</dbReference>
<feature type="domain" description="ABC transporter" evidence="5">
    <location>
        <begin position="6"/>
        <end position="230"/>
    </location>
</feature>
<proteinExistence type="inferred from homology"/>
<evidence type="ECO:0000313" key="7">
    <source>
        <dbReference type="Proteomes" id="UP001169242"/>
    </source>
</evidence>
<dbReference type="InterPro" id="IPR003593">
    <property type="entry name" value="AAA+_ATPase"/>
</dbReference>
<comment type="similarity">
    <text evidence="1">Belongs to the ABC transporter superfamily.</text>
</comment>
<dbReference type="PANTHER" id="PTHR42798:SF2">
    <property type="entry name" value="ABC TRANSPORTER ATP-BINDING PROTEIN MG467-RELATED"/>
    <property type="match status" value="1"/>
</dbReference>
<dbReference type="SMART" id="SM00382">
    <property type="entry name" value="AAA"/>
    <property type="match status" value="1"/>
</dbReference>
<dbReference type="AlphaFoldDB" id="A0AA42DN08"/>
<evidence type="ECO:0000256" key="2">
    <source>
        <dbReference type="ARBA" id="ARBA00022448"/>
    </source>
</evidence>
<name>A0AA42DN08_9FIRM</name>
<organism evidence="6 7">
    <name type="scientific">Holtiella tumoricola</name>
    <dbReference type="NCBI Taxonomy" id="3018743"/>
    <lineage>
        <taxon>Bacteria</taxon>
        <taxon>Bacillati</taxon>
        <taxon>Bacillota</taxon>
        <taxon>Clostridia</taxon>
        <taxon>Lachnospirales</taxon>
        <taxon>Cellulosilyticaceae</taxon>
        <taxon>Holtiella</taxon>
    </lineage>
</organism>
<keyword evidence="3" id="KW-0547">Nucleotide-binding</keyword>
<dbReference type="PANTHER" id="PTHR42798">
    <property type="entry name" value="LIPOPROTEIN-RELEASING SYSTEM ATP-BINDING PROTEIN LOLD"/>
    <property type="match status" value="1"/>
</dbReference>
<evidence type="ECO:0000256" key="1">
    <source>
        <dbReference type="ARBA" id="ARBA00005417"/>
    </source>
</evidence>
<dbReference type="GO" id="GO:0022857">
    <property type="term" value="F:transmembrane transporter activity"/>
    <property type="evidence" value="ECO:0007669"/>
    <property type="project" value="UniProtKB-ARBA"/>
</dbReference>
<dbReference type="CDD" id="cd03255">
    <property type="entry name" value="ABC_MJ0796_LolCDE_FtsE"/>
    <property type="match status" value="1"/>
</dbReference>
<dbReference type="SUPFAM" id="SSF52540">
    <property type="entry name" value="P-loop containing nucleoside triphosphate hydrolases"/>
    <property type="match status" value="1"/>
</dbReference>
<protein>
    <submittedName>
        <fullName evidence="6">ABC transporter ATP-binding protein</fullName>
    </submittedName>
</protein>
<dbReference type="InterPro" id="IPR017871">
    <property type="entry name" value="ABC_transporter-like_CS"/>
</dbReference>
<keyword evidence="4 6" id="KW-0067">ATP-binding</keyword>
<dbReference type="PROSITE" id="PS00211">
    <property type="entry name" value="ABC_TRANSPORTER_1"/>
    <property type="match status" value="1"/>
</dbReference>
<dbReference type="Pfam" id="PF00005">
    <property type="entry name" value="ABC_tran"/>
    <property type="match status" value="1"/>
</dbReference>
<keyword evidence="7" id="KW-1185">Reference proteome</keyword>
<dbReference type="GO" id="GO:0016887">
    <property type="term" value="F:ATP hydrolysis activity"/>
    <property type="evidence" value="ECO:0007669"/>
    <property type="project" value="InterPro"/>
</dbReference>
<reference evidence="6" key="1">
    <citation type="journal article" date="2023" name="Int. J. Syst. Evol. Microbiol.">
        <title>&lt;i&gt;Holtiella tumoricola&lt;/i&gt; gen. nov. sp. nov., isolated from a human clinical sample.</title>
        <authorList>
            <person name="Allen-Vercoe E."/>
            <person name="Daigneault M.C."/>
            <person name="Vancuren S.J."/>
            <person name="Cochrane K."/>
            <person name="O'Neal L.L."/>
            <person name="Sankaranarayanan K."/>
            <person name="Lawson P.A."/>
        </authorList>
    </citation>
    <scope>NUCLEOTIDE SEQUENCE</scope>
    <source>
        <strain evidence="6">CC70A</strain>
    </source>
</reference>
<dbReference type="GO" id="GO:0098796">
    <property type="term" value="C:membrane protein complex"/>
    <property type="evidence" value="ECO:0007669"/>
    <property type="project" value="UniProtKB-ARBA"/>
</dbReference>
<accession>A0AA42DN08</accession>
<sequence>MGIVLRQVSKVYKTGEVETSALKDIDLTIKEGEVLIVLGPSGSGKSTLLNVMSGLDTPSAGEMYYNDLAIHKLDQRGLTKFRRKYLGFIFQQYNLLQNLSVKENIEMGAALSDHPLSIDEVMDAVGLTDKAKKYPSQLSGGEQQRVAIARSVVKNPAVLFCDEPTGALDEKTACQVLELLEKMNDLYHTTIVIITHNPSIALMGDRVIKMNSGIIHTVYENVDKKRVGEIKWG</sequence>
<dbReference type="GO" id="GO:0005524">
    <property type="term" value="F:ATP binding"/>
    <property type="evidence" value="ECO:0007669"/>
    <property type="project" value="UniProtKB-KW"/>
</dbReference>